<evidence type="ECO:0000313" key="7">
    <source>
        <dbReference type="Proteomes" id="UP001253595"/>
    </source>
</evidence>
<comment type="caution">
    <text evidence="6">The sequence shown here is derived from an EMBL/GenBank/DDBJ whole genome shotgun (WGS) entry which is preliminary data.</text>
</comment>
<feature type="domain" description="Stealth protein CR2 conserved region 2" evidence="4">
    <location>
        <begin position="48"/>
        <end position="157"/>
    </location>
</feature>
<evidence type="ECO:0000256" key="1">
    <source>
        <dbReference type="ARBA" id="ARBA00007583"/>
    </source>
</evidence>
<evidence type="ECO:0000256" key="3">
    <source>
        <dbReference type="ARBA" id="ARBA00023169"/>
    </source>
</evidence>
<sequence length="356" mass="40773">MTDSVIQHSPIDAVITWVDGADPAHKEKLEKYILSIGGQRPRAASTARFHSLNEIEYCVVSLLKFAPWIGTIFVVSDNQAPGFIKKLAGTKYESRVKVIDHRIIFSGYEDCLPSFSSMSIASLLWRIPGLSERFIFLNDDFCLIRSLSPSAFYRDEKVVLRGSWKVQTERRLIKKIVNWFKRCFGVGEKNTSNSRVRFIGVQENSARMFGYMQNVFQLEHNPHPWRKSVWRDYCERYPEILKTNISFRFRSPLQFVPEGFSAHCLLKMGLAVVDNQLRTLQIKPGDQALIRIKAKLAQADRDASYVFACFQSLENASPEALATILGWIDKRIGDLDHFLAQEAAADREFYSESKCI</sequence>
<evidence type="ECO:0000259" key="4">
    <source>
        <dbReference type="Pfam" id="PF11380"/>
    </source>
</evidence>
<protein>
    <recommendedName>
        <fullName evidence="8">Capsular biosynthesis protein</fullName>
    </recommendedName>
</protein>
<name>A0ABU1UXJ2_9GAMM</name>
<gene>
    <name evidence="6" type="ORF">J2X05_001944</name>
</gene>
<keyword evidence="3" id="KW-0270">Exopolysaccharide synthesis</keyword>
<comment type="similarity">
    <text evidence="1">Belongs to the stealth family.</text>
</comment>
<keyword evidence="2" id="KW-0808">Transferase</keyword>
<dbReference type="Pfam" id="PF17101">
    <property type="entry name" value="Stealth_CR1"/>
    <property type="match status" value="1"/>
</dbReference>
<proteinExistence type="inferred from homology"/>
<evidence type="ECO:0000313" key="6">
    <source>
        <dbReference type="EMBL" id="MDR7089922.1"/>
    </source>
</evidence>
<dbReference type="InterPro" id="IPR047141">
    <property type="entry name" value="Stealth"/>
</dbReference>
<dbReference type="Proteomes" id="UP001253595">
    <property type="component" value="Unassembled WGS sequence"/>
</dbReference>
<dbReference type="PANTHER" id="PTHR24045:SF0">
    <property type="entry name" value="N-ACETYLGLUCOSAMINE-1-PHOSPHOTRANSFERASE SUBUNITS ALPHA_BETA"/>
    <property type="match status" value="1"/>
</dbReference>
<evidence type="ECO:0000256" key="2">
    <source>
        <dbReference type="ARBA" id="ARBA00022679"/>
    </source>
</evidence>
<feature type="domain" description="Stealth protein CR1 conserved region 1" evidence="5">
    <location>
        <begin position="10"/>
        <end position="33"/>
    </location>
</feature>
<reference evidence="6 7" key="1">
    <citation type="submission" date="2023-07" db="EMBL/GenBank/DDBJ databases">
        <title>Sorghum-associated microbial communities from plants grown in Nebraska, USA.</title>
        <authorList>
            <person name="Schachtman D."/>
        </authorList>
    </citation>
    <scope>NUCLEOTIDE SEQUENCE [LARGE SCALE GENOMIC DNA]</scope>
    <source>
        <strain evidence="6 7">BE190</strain>
    </source>
</reference>
<organism evidence="6 7">
    <name type="scientific">Cellvibrio fibrivorans</name>
    <dbReference type="NCBI Taxonomy" id="126350"/>
    <lineage>
        <taxon>Bacteria</taxon>
        <taxon>Pseudomonadati</taxon>
        <taxon>Pseudomonadota</taxon>
        <taxon>Gammaproteobacteria</taxon>
        <taxon>Cellvibrionales</taxon>
        <taxon>Cellvibrionaceae</taxon>
        <taxon>Cellvibrio</taxon>
    </lineage>
</organism>
<dbReference type="InterPro" id="IPR021520">
    <property type="entry name" value="Stealth_CR2"/>
</dbReference>
<evidence type="ECO:0000259" key="5">
    <source>
        <dbReference type="Pfam" id="PF17101"/>
    </source>
</evidence>
<keyword evidence="7" id="KW-1185">Reference proteome</keyword>
<dbReference type="InterPro" id="IPR031358">
    <property type="entry name" value="Stealth_CR1"/>
</dbReference>
<accession>A0ABU1UXJ2</accession>
<dbReference type="PANTHER" id="PTHR24045">
    <property type="match status" value="1"/>
</dbReference>
<dbReference type="EMBL" id="JAVDVX010000003">
    <property type="protein sequence ID" value="MDR7089922.1"/>
    <property type="molecule type" value="Genomic_DNA"/>
</dbReference>
<evidence type="ECO:0008006" key="8">
    <source>
        <dbReference type="Google" id="ProtNLM"/>
    </source>
</evidence>
<dbReference type="RefSeq" id="WP_310071784.1">
    <property type="nucleotide sequence ID" value="NZ_JAVDVX010000003.1"/>
</dbReference>
<dbReference type="Pfam" id="PF11380">
    <property type="entry name" value="Stealth_CR2"/>
    <property type="match status" value="1"/>
</dbReference>